<comment type="caution">
    <text evidence="1">The sequence shown here is derived from an EMBL/GenBank/DDBJ whole genome shotgun (WGS) entry which is preliminary data.</text>
</comment>
<reference evidence="1" key="1">
    <citation type="submission" date="2020-03" db="EMBL/GenBank/DDBJ databases">
        <title>Roseovarius gahaiensis sp. nov., isolated from Gahai Saline Lake, China.</title>
        <authorList>
            <person name="Sun X."/>
        </authorList>
    </citation>
    <scope>NUCLEOTIDE SEQUENCE</scope>
    <source>
        <strain evidence="1">GH877</strain>
    </source>
</reference>
<evidence type="ECO:0000313" key="2">
    <source>
        <dbReference type="Proteomes" id="UP000639775"/>
    </source>
</evidence>
<organism evidence="1 2">
    <name type="scientific">Roseovarius gahaiensis</name>
    <dbReference type="NCBI Taxonomy" id="2716691"/>
    <lineage>
        <taxon>Bacteria</taxon>
        <taxon>Pseudomonadati</taxon>
        <taxon>Pseudomonadota</taxon>
        <taxon>Alphaproteobacteria</taxon>
        <taxon>Rhodobacterales</taxon>
        <taxon>Roseobacteraceae</taxon>
        <taxon>Roseovarius</taxon>
    </lineage>
</organism>
<gene>
    <name evidence="1" type="ORF">HAT86_15625</name>
</gene>
<dbReference type="EMBL" id="JAAORB010000052">
    <property type="protein sequence ID" value="NHQ75879.1"/>
    <property type="molecule type" value="Genomic_DNA"/>
</dbReference>
<keyword evidence="2" id="KW-1185">Reference proteome</keyword>
<protein>
    <recommendedName>
        <fullName evidence="3">Polysaccharide lyase</fullName>
    </recommendedName>
</protein>
<dbReference type="AlphaFoldDB" id="A0A967BEQ2"/>
<evidence type="ECO:0000313" key="1">
    <source>
        <dbReference type="EMBL" id="NHQ75879.1"/>
    </source>
</evidence>
<dbReference type="Proteomes" id="UP000639775">
    <property type="component" value="Unassembled WGS sequence"/>
</dbReference>
<proteinExistence type="predicted"/>
<name>A0A967BEQ2_9RHOB</name>
<dbReference type="RefSeq" id="WP_167200012.1">
    <property type="nucleotide sequence ID" value="NZ_JAAORB010000052.1"/>
</dbReference>
<accession>A0A967BEQ2</accession>
<dbReference type="Gene3D" id="2.60.120.200">
    <property type="match status" value="1"/>
</dbReference>
<dbReference type="PROSITE" id="PS51257">
    <property type="entry name" value="PROKAR_LIPOPROTEIN"/>
    <property type="match status" value="1"/>
</dbReference>
<dbReference type="Pfam" id="PF14099">
    <property type="entry name" value="Polysacc_lyase"/>
    <property type="match status" value="1"/>
</dbReference>
<sequence length="257" mass="29996">MKRFIMFACLCFMAACQSTDQNSFVPIDRGTFDTFTRSLNSRSYAYQVMQDPTAMAPTRLIERFELRSGDCGADSGWNDCATDRERVELSQRGIRIPAGSREWYSWWIYFPDDYSVAYPAKTTLGQFHQQSSHPVWMFGMHRDGSYVLDEKVLGVARQRYPLIGPRDLRGKWHKIEVFAHWSKKADGQFSVWVNGQEKLNYSGQTMTATRVYFKYGIYRSFISRYKEETGIPVLPTQVVYYAGVRRADTREELQFKY</sequence>
<dbReference type="InterPro" id="IPR025975">
    <property type="entry name" value="Polysacc_lyase"/>
</dbReference>
<evidence type="ECO:0008006" key="3">
    <source>
        <dbReference type="Google" id="ProtNLM"/>
    </source>
</evidence>